<evidence type="ECO:0000313" key="2">
    <source>
        <dbReference type="Proteomes" id="UP001054837"/>
    </source>
</evidence>
<organism evidence="1 2">
    <name type="scientific">Caerostris darwini</name>
    <dbReference type="NCBI Taxonomy" id="1538125"/>
    <lineage>
        <taxon>Eukaryota</taxon>
        <taxon>Metazoa</taxon>
        <taxon>Ecdysozoa</taxon>
        <taxon>Arthropoda</taxon>
        <taxon>Chelicerata</taxon>
        <taxon>Arachnida</taxon>
        <taxon>Araneae</taxon>
        <taxon>Araneomorphae</taxon>
        <taxon>Entelegynae</taxon>
        <taxon>Araneoidea</taxon>
        <taxon>Araneidae</taxon>
        <taxon>Caerostris</taxon>
    </lineage>
</organism>
<proteinExistence type="predicted"/>
<evidence type="ECO:0000313" key="1">
    <source>
        <dbReference type="EMBL" id="GIY18330.1"/>
    </source>
</evidence>
<keyword evidence="2" id="KW-1185">Reference proteome</keyword>
<dbReference type="Proteomes" id="UP001054837">
    <property type="component" value="Unassembled WGS sequence"/>
</dbReference>
<accession>A0AAV4R9E4</accession>
<reference evidence="1 2" key="1">
    <citation type="submission" date="2021-06" db="EMBL/GenBank/DDBJ databases">
        <title>Caerostris darwini draft genome.</title>
        <authorList>
            <person name="Kono N."/>
            <person name="Arakawa K."/>
        </authorList>
    </citation>
    <scope>NUCLEOTIDE SEQUENCE [LARGE SCALE GENOMIC DNA]</scope>
</reference>
<sequence length="107" mass="12435">MKLFEYPYNLTNQLHFSLPASREEKQKKMKESASNGWQSPSLIHIREMKSVTEWISCEKRVDFSDSFVQSRALSPRPAFLPTDTAASIKNVRQQRWLDCALSDWGVK</sequence>
<dbReference type="EMBL" id="BPLQ01005889">
    <property type="protein sequence ID" value="GIY18330.1"/>
    <property type="molecule type" value="Genomic_DNA"/>
</dbReference>
<evidence type="ECO:0008006" key="3">
    <source>
        <dbReference type="Google" id="ProtNLM"/>
    </source>
</evidence>
<comment type="caution">
    <text evidence="1">The sequence shown here is derived from an EMBL/GenBank/DDBJ whole genome shotgun (WGS) entry which is preliminary data.</text>
</comment>
<protein>
    <recommendedName>
        <fullName evidence="3">Ycf15</fullName>
    </recommendedName>
</protein>
<dbReference type="AlphaFoldDB" id="A0AAV4R9E4"/>
<name>A0AAV4R9E4_9ARAC</name>
<gene>
    <name evidence="1" type="ORF">CDAR_602161</name>
</gene>